<dbReference type="KEGG" id="rub:GBA63_17610"/>
<dbReference type="CDD" id="cd02253">
    <property type="entry name" value="DmpA"/>
    <property type="match status" value="1"/>
</dbReference>
<organism evidence="2 3">
    <name type="scientific">Rubrobacter tropicus</name>
    <dbReference type="NCBI Taxonomy" id="2653851"/>
    <lineage>
        <taxon>Bacteria</taxon>
        <taxon>Bacillati</taxon>
        <taxon>Actinomycetota</taxon>
        <taxon>Rubrobacteria</taxon>
        <taxon>Rubrobacterales</taxon>
        <taxon>Rubrobacteraceae</taxon>
        <taxon>Rubrobacter</taxon>
    </lineage>
</organism>
<dbReference type="EMBL" id="CP045119">
    <property type="protein sequence ID" value="QIN84264.1"/>
    <property type="molecule type" value="Genomic_DNA"/>
</dbReference>
<dbReference type="Gene3D" id="3.60.70.12">
    <property type="entry name" value="L-amino peptidase D-ALA esterase/amidase"/>
    <property type="match status" value="1"/>
</dbReference>
<keyword evidence="3" id="KW-1185">Reference proteome</keyword>
<dbReference type="GO" id="GO:0004177">
    <property type="term" value="F:aminopeptidase activity"/>
    <property type="evidence" value="ECO:0007669"/>
    <property type="project" value="TreeGrafter"/>
</dbReference>
<dbReference type="Pfam" id="PF03576">
    <property type="entry name" value="Peptidase_S58"/>
    <property type="match status" value="1"/>
</dbReference>
<dbReference type="RefSeq" id="WP_166178270.1">
    <property type="nucleotide sequence ID" value="NZ_CP045119.1"/>
</dbReference>
<sequence length="382" mass="39683">MRARELGIEIGVLPSGPNDAITDVEGVRVGHATIIRGDGPLVVGEGPVRTGVTVVCPREGLARDEPVFAGCHRFNGNGEMTGLEWIREAGALTTPVAITNTHSVGVVRDALIAAELEESPDEYWSLPVVAETYDGTLNDINGQHVRAEHVREALKNASGGPVAEGSVGGGTGMICHEFKGGIGTASRMIPAEQGGWTVGALVQANYGSRPTLRVDGLPVGRVLTTDRVPSPFDEEENAQPPGTGSIIVILATDAPLLPIQCDRLAIRAGVGLSRMGGGLDDGSGDIFLAFATGNRGLPRAVLEQDVPQTVPVRMLPNERMTPLFHAAAEATEAAILNALLAAGTVTGRDGITARGLAPDALLDALDEARPLAGRARPARSDP</sequence>
<gene>
    <name evidence="2" type="ORF">GBA63_17610</name>
</gene>
<proteinExistence type="inferred from homology"/>
<reference evidence="2 3" key="1">
    <citation type="submission" date="2019-10" db="EMBL/GenBank/DDBJ databases">
        <title>Rubrobacter sp nov SCSIO 52090 isolated from a deep-sea sediment in the South China Sea.</title>
        <authorList>
            <person name="Chen R.W."/>
        </authorList>
    </citation>
    <scope>NUCLEOTIDE SEQUENCE [LARGE SCALE GENOMIC DNA]</scope>
    <source>
        <strain evidence="2 3">SCSIO 52909</strain>
    </source>
</reference>
<dbReference type="AlphaFoldDB" id="A0A6G8QCM5"/>
<dbReference type="InterPro" id="IPR016117">
    <property type="entry name" value="ArgJ-like_dom_sf"/>
</dbReference>
<dbReference type="Proteomes" id="UP000501452">
    <property type="component" value="Chromosome"/>
</dbReference>
<evidence type="ECO:0000256" key="1">
    <source>
        <dbReference type="ARBA" id="ARBA00007068"/>
    </source>
</evidence>
<dbReference type="PANTHER" id="PTHR36512">
    <property type="entry name" value="D-AMINOPEPTIDASE"/>
    <property type="match status" value="1"/>
</dbReference>
<evidence type="ECO:0000313" key="3">
    <source>
        <dbReference type="Proteomes" id="UP000501452"/>
    </source>
</evidence>
<accession>A0A6G8QCM5</accession>
<comment type="similarity">
    <text evidence="1">Belongs to the peptidase S58 family.</text>
</comment>
<dbReference type="InterPro" id="IPR005321">
    <property type="entry name" value="Peptidase_S58_DmpA"/>
</dbReference>
<dbReference type="SUPFAM" id="SSF56266">
    <property type="entry name" value="DmpA/ArgJ-like"/>
    <property type="match status" value="1"/>
</dbReference>
<name>A0A6G8QCM5_9ACTN</name>
<dbReference type="PANTHER" id="PTHR36512:SF3">
    <property type="entry name" value="BLR5678 PROTEIN"/>
    <property type="match status" value="1"/>
</dbReference>
<protein>
    <submittedName>
        <fullName evidence="2">S58 family peptidase</fullName>
    </submittedName>
</protein>
<evidence type="ECO:0000313" key="2">
    <source>
        <dbReference type="EMBL" id="QIN84264.1"/>
    </source>
</evidence>